<protein>
    <recommendedName>
        <fullName evidence="3">isochorismate synthase</fullName>
        <ecNumber evidence="3">5.4.4.2</ecNumber>
    </recommendedName>
    <alternativeName>
        <fullName evidence="5">Isochorismate mutase</fullName>
    </alternativeName>
</protein>
<keyword evidence="9" id="KW-1185">Reference proteome</keyword>
<gene>
    <name evidence="8" type="ORF">IDM49_02105</name>
</gene>
<evidence type="ECO:0000313" key="8">
    <source>
        <dbReference type="EMBL" id="QNV38104.1"/>
    </source>
</evidence>
<keyword evidence="4 8" id="KW-0413">Isomerase</keyword>
<evidence type="ECO:0000259" key="7">
    <source>
        <dbReference type="Pfam" id="PF00425"/>
    </source>
</evidence>
<evidence type="ECO:0000256" key="2">
    <source>
        <dbReference type="ARBA" id="ARBA00005297"/>
    </source>
</evidence>
<dbReference type="Proteomes" id="UP000516404">
    <property type="component" value="Chromosome"/>
</dbReference>
<evidence type="ECO:0000256" key="4">
    <source>
        <dbReference type="ARBA" id="ARBA00023235"/>
    </source>
</evidence>
<feature type="region of interest" description="Disordered" evidence="6">
    <location>
        <begin position="85"/>
        <end position="107"/>
    </location>
</feature>
<evidence type="ECO:0000256" key="5">
    <source>
        <dbReference type="ARBA" id="ARBA00041564"/>
    </source>
</evidence>
<dbReference type="PRINTS" id="PR00095">
    <property type="entry name" value="ANTSNTHASEI"/>
</dbReference>
<proteinExistence type="inferred from homology"/>
<reference evidence="8 9" key="1">
    <citation type="submission" date="2020-09" db="EMBL/GenBank/DDBJ databases">
        <title>Investigation of environmental microbes.</title>
        <authorList>
            <person name="Ou Y."/>
            <person name="Kang Q."/>
        </authorList>
    </citation>
    <scope>NUCLEOTIDE SEQUENCE [LARGE SCALE GENOMIC DNA]</scope>
    <source>
        <strain evidence="8 9">KJZ-14</strain>
    </source>
</reference>
<evidence type="ECO:0000256" key="3">
    <source>
        <dbReference type="ARBA" id="ARBA00012824"/>
    </source>
</evidence>
<dbReference type="PANTHER" id="PTHR42839:SF2">
    <property type="entry name" value="ISOCHORISMATE SYNTHASE ENTC"/>
    <property type="match status" value="1"/>
</dbReference>
<dbReference type="EMBL" id="CP061539">
    <property type="protein sequence ID" value="QNV38104.1"/>
    <property type="molecule type" value="Genomic_DNA"/>
</dbReference>
<dbReference type="NCBIfam" id="TIGR00543">
    <property type="entry name" value="isochor_syn"/>
    <property type="match status" value="1"/>
</dbReference>
<dbReference type="InterPro" id="IPR019999">
    <property type="entry name" value="Anth_synth_I-like"/>
</dbReference>
<dbReference type="EC" id="5.4.4.2" evidence="3"/>
<dbReference type="InterPro" id="IPR005801">
    <property type="entry name" value="ADC_synthase"/>
</dbReference>
<comment type="similarity">
    <text evidence="2">Belongs to the isochorismate synthase family.</text>
</comment>
<comment type="catalytic activity">
    <reaction evidence="1">
        <text>chorismate = isochorismate</text>
        <dbReference type="Rhea" id="RHEA:18985"/>
        <dbReference type="ChEBI" id="CHEBI:29748"/>
        <dbReference type="ChEBI" id="CHEBI:29780"/>
        <dbReference type="EC" id="5.4.4.2"/>
    </reaction>
</comment>
<dbReference type="SUPFAM" id="SSF56322">
    <property type="entry name" value="ADC synthase"/>
    <property type="match status" value="1"/>
</dbReference>
<evidence type="ECO:0000256" key="1">
    <source>
        <dbReference type="ARBA" id="ARBA00000799"/>
    </source>
</evidence>
<dbReference type="InterPro" id="IPR015890">
    <property type="entry name" value="Chorismate_C"/>
</dbReference>
<sequence length="380" mass="41186">MSTLTTNALRERKFSPVSIEQPFADFVMSVGHQSITSAGALTAVTEETALETARAQKSIVMGLVPFDPSRPATLWVPQSYTVEERKDAGTATDGSHNFPAPSRVEGIDNPRYRQAVGDAVARMNNGEFDKVVLARTLTAHYDQPLNIADVYDNLTLQQPRAYTFSVKLPDSDEYLMGASPELVFKTEAGGRFNTHPLAGSAQRSAHPGDLEDMQIGEQLMRSAKDRAEHATVIDDIRSRLAPLTEELDAPAVPELMTTPQLWHLGTKITGVLKGHLSSLDGARAIHPTPAICGTPRDIALESIREYEDFDRGYFGGLVGYMDADGNGSWALVLRCARVSPHRATLFAGAGIVRASQPESEHAETATKLGTFGKVLGISTR</sequence>
<dbReference type="Gene3D" id="3.60.120.10">
    <property type="entry name" value="Anthranilate synthase"/>
    <property type="match status" value="1"/>
</dbReference>
<evidence type="ECO:0000256" key="6">
    <source>
        <dbReference type="SAM" id="MobiDB-lite"/>
    </source>
</evidence>
<dbReference type="Pfam" id="PF00425">
    <property type="entry name" value="Chorismate_bind"/>
    <property type="match status" value="1"/>
</dbReference>
<dbReference type="AlphaFoldDB" id="A0A7H2BEK8"/>
<dbReference type="KEGG" id="rter:IDM49_02105"/>
<dbReference type="InterPro" id="IPR004561">
    <property type="entry name" value="IsoChor_synthase"/>
</dbReference>
<evidence type="ECO:0000313" key="9">
    <source>
        <dbReference type="Proteomes" id="UP000516404"/>
    </source>
</evidence>
<feature type="domain" description="Chorismate-utilising enzyme C-terminal" evidence="7">
    <location>
        <begin position="110"/>
        <end position="367"/>
    </location>
</feature>
<dbReference type="GO" id="GO:0008909">
    <property type="term" value="F:isochorismate synthase activity"/>
    <property type="evidence" value="ECO:0007669"/>
    <property type="project" value="UniProtKB-EC"/>
</dbReference>
<accession>A0A7H2BEK8</accession>
<name>A0A7H2BEK8_9MICC</name>
<organism evidence="8 9">
    <name type="scientific">Rothia terrae</name>
    <dbReference type="NCBI Taxonomy" id="396015"/>
    <lineage>
        <taxon>Bacteria</taxon>
        <taxon>Bacillati</taxon>
        <taxon>Actinomycetota</taxon>
        <taxon>Actinomycetes</taxon>
        <taxon>Micrococcales</taxon>
        <taxon>Micrococcaceae</taxon>
        <taxon>Rothia</taxon>
    </lineage>
</organism>
<dbReference type="PANTHER" id="PTHR42839">
    <property type="entry name" value="ISOCHORISMATE SYNTHASE ENTC"/>
    <property type="match status" value="1"/>
</dbReference>